<sequence length="41" mass="5052">MQSVYLFVDEEPYLYHGENVDMENLEYIESINYNYFEKHQG</sequence>
<reference evidence="1 2" key="1">
    <citation type="submission" date="2013-02" db="EMBL/GenBank/DDBJ databases">
        <authorList>
            <person name="Harkins D.M."/>
            <person name="Durkin A.S."/>
            <person name="Brinkac L.M."/>
            <person name="Haft D.H."/>
            <person name="Selengut J.D."/>
            <person name="Sanka R."/>
            <person name="DePew J."/>
            <person name="Purushe J."/>
            <person name="Tulsiani S.M."/>
            <person name="Graham G.C."/>
            <person name="Burns M.-A."/>
            <person name="Dohnt M.F."/>
            <person name="Smythe L.D."/>
            <person name="McKay D.B."/>
            <person name="Craig S.B."/>
            <person name="Vinetz J.M."/>
            <person name="Sutton G.G."/>
            <person name="Nierman W.C."/>
            <person name="Fouts D.E."/>
        </authorList>
    </citation>
    <scope>NUCLEOTIDE SEQUENCE [LARGE SCALE GENOMIC DNA]</scope>
    <source>
        <strain evidence="1 2">LT2186</strain>
    </source>
</reference>
<dbReference type="EMBL" id="AFME02000212">
    <property type="protein sequence ID" value="EMG10864.1"/>
    <property type="molecule type" value="Genomic_DNA"/>
</dbReference>
<evidence type="ECO:0000313" key="2">
    <source>
        <dbReference type="Proteomes" id="UP000011776"/>
    </source>
</evidence>
<dbReference type="BioCyc" id="LINT1001599:G11K9-349-MONOMER"/>
<dbReference type="Proteomes" id="UP000011776">
    <property type="component" value="Unassembled WGS sequence"/>
</dbReference>
<gene>
    <name evidence="1" type="ORF">LEP1GSC151_1993</name>
</gene>
<name>M3FTV2_LEPIR</name>
<protein>
    <submittedName>
        <fullName evidence="1">Uncharacterized protein</fullName>
    </submittedName>
</protein>
<proteinExistence type="predicted"/>
<dbReference type="AlphaFoldDB" id="M3FTV2"/>
<evidence type="ECO:0000313" key="1">
    <source>
        <dbReference type="EMBL" id="EMG10864.1"/>
    </source>
</evidence>
<comment type="caution">
    <text evidence="1">The sequence shown here is derived from an EMBL/GenBank/DDBJ whole genome shotgun (WGS) entry which is preliminary data.</text>
</comment>
<accession>M3FTV2</accession>
<organism evidence="1 2">
    <name type="scientific">Leptospira interrogans serovar Grippotyphosa str. LT2186</name>
    <dbReference type="NCBI Taxonomy" id="1001599"/>
    <lineage>
        <taxon>Bacteria</taxon>
        <taxon>Pseudomonadati</taxon>
        <taxon>Spirochaetota</taxon>
        <taxon>Spirochaetia</taxon>
        <taxon>Leptospirales</taxon>
        <taxon>Leptospiraceae</taxon>
        <taxon>Leptospira</taxon>
    </lineage>
</organism>